<dbReference type="InterPro" id="IPR001670">
    <property type="entry name" value="ADH_Fe/GldA"/>
</dbReference>
<evidence type="ECO:0000259" key="4">
    <source>
        <dbReference type="Pfam" id="PF00465"/>
    </source>
</evidence>
<dbReference type="Pfam" id="PF00465">
    <property type="entry name" value="Fe-ADH"/>
    <property type="match status" value="1"/>
</dbReference>
<dbReference type="PANTHER" id="PTHR43616:SF3">
    <property type="entry name" value="HYDROXYCARBOXYLATE DEHYDROGENASE A"/>
    <property type="match status" value="1"/>
</dbReference>
<keyword evidence="3" id="KW-0560">Oxidoreductase</keyword>
<protein>
    <submittedName>
        <fullName evidence="5">Iron-containing alcohol dehydrogenase family protein</fullName>
    </submittedName>
</protein>
<dbReference type="Proteomes" id="UP001595901">
    <property type="component" value="Unassembled WGS sequence"/>
</dbReference>
<comment type="caution">
    <text evidence="5">The sequence shown here is derived from an EMBL/GenBank/DDBJ whole genome shotgun (WGS) entry which is preliminary data.</text>
</comment>
<proteinExistence type="inferred from homology"/>
<keyword evidence="2" id="KW-0479">Metal-binding</keyword>
<dbReference type="PROSITE" id="PS00913">
    <property type="entry name" value="ADH_IRON_1"/>
    <property type="match status" value="1"/>
</dbReference>
<dbReference type="PANTHER" id="PTHR43616">
    <property type="entry name" value="GLYCEROL DEHYDROGENASE"/>
    <property type="match status" value="1"/>
</dbReference>
<evidence type="ECO:0000256" key="2">
    <source>
        <dbReference type="ARBA" id="ARBA00022723"/>
    </source>
</evidence>
<dbReference type="Gene3D" id="1.20.1090.10">
    <property type="entry name" value="Dehydroquinate synthase-like - alpha domain"/>
    <property type="match status" value="1"/>
</dbReference>
<dbReference type="Gene3D" id="3.40.50.1970">
    <property type="match status" value="1"/>
</dbReference>
<organism evidence="5 6">
    <name type="scientific">Streptococcus dentapri</name>
    <dbReference type="NCBI Taxonomy" id="573564"/>
    <lineage>
        <taxon>Bacteria</taxon>
        <taxon>Bacillati</taxon>
        <taxon>Bacillota</taxon>
        <taxon>Bacilli</taxon>
        <taxon>Lactobacillales</taxon>
        <taxon>Streptococcaceae</taxon>
        <taxon>Streptococcus</taxon>
    </lineage>
</organism>
<dbReference type="InterPro" id="IPR018211">
    <property type="entry name" value="ADH_Fe_CS"/>
</dbReference>
<keyword evidence="6" id="KW-1185">Reference proteome</keyword>
<feature type="domain" description="Alcohol dehydrogenase iron-type/glycerol dehydrogenase GldA" evidence="4">
    <location>
        <begin position="13"/>
        <end position="155"/>
    </location>
</feature>
<dbReference type="PIRSF" id="PIRSF000112">
    <property type="entry name" value="Glycerol_dehydrogenase"/>
    <property type="match status" value="1"/>
</dbReference>
<dbReference type="EMBL" id="JBHSAC010000074">
    <property type="protein sequence ID" value="MFC3932820.1"/>
    <property type="molecule type" value="Genomic_DNA"/>
</dbReference>
<sequence>MSQIAKRNIRMSPAEYINEKGILKQLGTILSQKGLHKPVILTDKTVYPIIQPYLPKAFLERHPVEIFGGSCTFEEINRLTDKLGSFDVLLAFGGGQLIDTAKLVADRLHIPIINSQTVPSNCAAITTKSIVYSQAHEKIDNVRHKKAVDMVLLEPNILMTAPREYILSGIGDTLAKYYEIRRRLTLEKTSQLSLRIGRFFIDLCREEMLKVKDLENLTEEEVINLIDTIFLVAASVDGISDQDGHSVIAHAFYNGYVKIQQNYTKTHGETVALGSLVQILIEGEDQLAQEIVTYHKRVGLPLTLKELGLEDEDEIDELASYIARPEDSRVQSIFPDLNERLVRQTLEMIRG</sequence>
<evidence type="ECO:0000313" key="5">
    <source>
        <dbReference type="EMBL" id="MFC3932820.1"/>
    </source>
</evidence>
<gene>
    <name evidence="5" type="ORF">ACFOSE_08660</name>
</gene>
<comment type="similarity">
    <text evidence="1">Belongs to the iron-containing alcohol dehydrogenase family.</text>
</comment>
<dbReference type="SUPFAM" id="SSF56796">
    <property type="entry name" value="Dehydroquinate synthase-like"/>
    <property type="match status" value="1"/>
</dbReference>
<dbReference type="CDD" id="cd08172">
    <property type="entry name" value="GlyDH-like"/>
    <property type="match status" value="1"/>
</dbReference>
<evidence type="ECO:0000256" key="1">
    <source>
        <dbReference type="ARBA" id="ARBA00007358"/>
    </source>
</evidence>
<accession>A0ABV8D2N2</accession>
<dbReference type="RefSeq" id="WP_380432497.1">
    <property type="nucleotide sequence ID" value="NZ_JBHSAC010000074.1"/>
</dbReference>
<name>A0ABV8D2N2_9STRE</name>
<reference evidence="6" key="1">
    <citation type="journal article" date="2019" name="Int. J. Syst. Evol. Microbiol.">
        <title>The Global Catalogue of Microorganisms (GCM) 10K type strain sequencing project: providing services to taxonomists for standard genome sequencing and annotation.</title>
        <authorList>
            <consortium name="The Broad Institute Genomics Platform"/>
            <consortium name="The Broad Institute Genome Sequencing Center for Infectious Disease"/>
            <person name="Wu L."/>
            <person name="Ma J."/>
        </authorList>
    </citation>
    <scope>NUCLEOTIDE SEQUENCE [LARGE SCALE GENOMIC DNA]</scope>
    <source>
        <strain evidence="6">CCUG 58728</strain>
    </source>
</reference>
<evidence type="ECO:0000313" key="6">
    <source>
        <dbReference type="Proteomes" id="UP001595901"/>
    </source>
</evidence>
<evidence type="ECO:0000256" key="3">
    <source>
        <dbReference type="ARBA" id="ARBA00023002"/>
    </source>
</evidence>
<dbReference type="InterPro" id="IPR016205">
    <property type="entry name" value="Glycerol_DH"/>
</dbReference>